<evidence type="ECO:0000256" key="14">
    <source>
        <dbReference type="ARBA" id="ARBA00048988"/>
    </source>
</evidence>
<evidence type="ECO:0000256" key="10">
    <source>
        <dbReference type="ARBA" id="ARBA00023204"/>
    </source>
</evidence>
<dbReference type="CDD" id="cd17992">
    <property type="entry name" value="DEXHc_RecG"/>
    <property type="match status" value="1"/>
</dbReference>
<comment type="caution">
    <text evidence="18">The sequence shown here is derived from an EMBL/GenBank/DDBJ whole genome shotgun (WGS) entry which is preliminary data.</text>
</comment>
<dbReference type="InterPro" id="IPR001650">
    <property type="entry name" value="Helicase_C-like"/>
</dbReference>
<feature type="domain" description="Helicase ATP-binding" evidence="16">
    <location>
        <begin position="274"/>
        <end position="454"/>
    </location>
</feature>
<dbReference type="PANTHER" id="PTHR47964:SF1">
    <property type="entry name" value="ATP-DEPENDENT DNA HELICASE HOMOLOG RECG, CHLOROPLASTIC"/>
    <property type="match status" value="1"/>
</dbReference>
<comment type="similarity">
    <text evidence="1 15">Belongs to the helicase family. RecG subfamily.</text>
</comment>
<evidence type="ECO:0000313" key="19">
    <source>
        <dbReference type="Proteomes" id="UP000178894"/>
    </source>
</evidence>
<dbReference type="GO" id="GO:0006310">
    <property type="term" value="P:DNA recombination"/>
    <property type="evidence" value="ECO:0007669"/>
    <property type="project" value="UniProtKB-UniRule"/>
</dbReference>
<proteinExistence type="inferred from homology"/>
<evidence type="ECO:0000256" key="12">
    <source>
        <dbReference type="ARBA" id="ARBA00034617"/>
    </source>
</evidence>
<evidence type="ECO:0000313" key="18">
    <source>
        <dbReference type="EMBL" id="OGF93167.1"/>
    </source>
</evidence>
<keyword evidence="5 15" id="KW-0378">Hydrolase</keyword>
<evidence type="ECO:0000259" key="17">
    <source>
        <dbReference type="PROSITE" id="PS51194"/>
    </source>
</evidence>
<comment type="function">
    <text evidence="15">Plays a critical role in recombination and DNA repair. Helps process Holliday junction intermediates to mature products by catalyzing branch migration. Has replication fork regression activity, unwinds stalled or blocked replication forks to make a HJ that can be resolved. Has a DNA unwinding activity characteristic of a DNA helicase with 3'-5' polarity.</text>
</comment>
<keyword evidence="10 15" id="KW-0234">DNA repair</keyword>
<comment type="catalytic activity">
    <reaction evidence="14 15">
        <text>ATP + H2O = ADP + phosphate + H(+)</text>
        <dbReference type="Rhea" id="RHEA:13065"/>
        <dbReference type="ChEBI" id="CHEBI:15377"/>
        <dbReference type="ChEBI" id="CHEBI:15378"/>
        <dbReference type="ChEBI" id="CHEBI:30616"/>
        <dbReference type="ChEBI" id="CHEBI:43474"/>
        <dbReference type="ChEBI" id="CHEBI:456216"/>
        <dbReference type="EC" id="5.6.2.4"/>
    </reaction>
</comment>
<dbReference type="PANTHER" id="PTHR47964">
    <property type="entry name" value="ATP-DEPENDENT DNA HELICASE HOMOLOG RECG, CHLOROPLASTIC"/>
    <property type="match status" value="1"/>
</dbReference>
<name>A0A1F5XYX7_9BACT</name>
<dbReference type="GO" id="GO:0005524">
    <property type="term" value="F:ATP binding"/>
    <property type="evidence" value="ECO:0007669"/>
    <property type="project" value="UniProtKB-KW"/>
</dbReference>
<dbReference type="InterPro" id="IPR011545">
    <property type="entry name" value="DEAD/DEAH_box_helicase_dom"/>
</dbReference>
<dbReference type="NCBIfam" id="TIGR00643">
    <property type="entry name" value="recG"/>
    <property type="match status" value="1"/>
</dbReference>
<keyword evidence="3 15" id="KW-0547">Nucleotide-binding</keyword>
<dbReference type="InterPro" id="IPR045562">
    <property type="entry name" value="RecG_dom3_C"/>
</dbReference>
<comment type="catalytic activity">
    <reaction evidence="12 15">
        <text>Couples ATP hydrolysis with the unwinding of duplex DNA by translocating in the 3'-5' direction.</text>
        <dbReference type="EC" id="5.6.2.4"/>
    </reaction>
</comment>
<dbReference type="PROSITE" id="PS51194">
    <property type="entry name" value="HELICASE_CTER"/>
    <property type="match status" value="1"/>
</dbReference>
<feature type="domain" description="Helicase C-terminal" evidence="17">
    <location>
        <begin position="460"/>
        <end position="641"/>
    </location>
</feature>
<evidence type="ECO:0000256" key="3">
    <source>
        <dbReference type="ARBA" id="ARBA00022741"/>
    </source>
</evidence>
<keyword evidence="4 15" id="KW-0227">DNA damage</keyword>
<evidence type="ECO:0000256" key="6">
    <source>
        <dbReference type="ARBA" id="ARBA00022806"/>
    </source>
</evidence>
<dbReference type="GO" id="GO:0016887">
    <property type="term" value="F:ATP hydrolysis activity"/>
    <property type="evidence" value="ECO:0007669"/>
    <property type="project" value="RHEA"/>
</dbReference>
<evidence type="ECO:0000256" key="1">
    <source>
        <dbReference type="ARBA" id="ARBA00007504"/>
    </source>
</evidence>
<dbReference type="AlphaFoldDB" id="A0A1F5XYX7"/>
<dbReference type="NCBIfam" id="NF008165">
    <property type="entry name" value="PRK10917.1-3"/>
    <property type="match status" value="1"/>
</dbReference>
<dbReference type="CDD" id="cd04488">
    <property type="entry name" value="RecG_wedge_OBF"/>
    <property type="match status" value="1"/>
</dbReference>
<evidence type="ECO:0000256" key="8">
    <source>
        <dbReference type="ARBA" id="ARBA00023125"/>
    </source>
</evidence>
<evidence type="ECO:0000256" key="11">
    <source>
        <dbReference type="ARBA" id="ARBA00023235"/>
    </source>
</evidence>
<evidence type="ECO:0000256" key="7">
    <source>
        <dbReference type="ARBA" id="ARBA00022840"/>
    </source>
</evidence>
<dbReference type="GO" id="GO:0003677">
    <property type="term" value="F:DNA binding"/>
    <property type="evidence" value="ECO:0007669"/>
    <property type="project" value="UniProtKB-KW"/>
</dbReference>
<dbReference type="Proteomes" id="UP000178894">
    <property type="component" value="Unassembled WGS sequence"/>
</dbReference>
<dbReference type="InterPro" id="IPR027417">
    <property type="entry name" value="P-loop_NTPase"/>
</dbReference>
<dbReference type="SMART" id="SM00487">
    <property type="entry name" value="DEXDc"/>
    <property type="match status" value="1"/>
</dbReference>
<gene>
    <name evidence="18" type="ORF">A3G54_00195</name>
</gene>
<protein>
    <recommendedName>
        <fullName evidence="2 15">ATP-dependent DNA helicase RecG</fullName>
        <ecNumber evidence="13 15">5.6.2.4</ecNumber>
    </recommendedName>
</protein>
<dbReference type="GO" id="GO:0043138">
    <property type="term" value="F:3'-5' DNA helicase activity"/>
    <property type="evidence" value="ECO:0007669"/>
    <property type="project" value="UniProtKB-EC"/>
</dbReference>
<accession>A0A1F5XYX7</accession>
<evidence type="ECO:0000256" key="4">
    <source>
        <dbReference type="ARBA" id="ARBA00022763"/>
    </source>
</evidence>
<dbReference type="NCBIfam" id="NF008168">
    <property type="entry name" value="PRK10917.2-2"/>
    <property type="match status" value="1"/>
</dbReference>
<evidence type="ECO:0000256" key="15">
    <source>
        <dbReference type="RuleBase" id="RU363016"/>
    </source>
</evidence>
<dbReference type="SUPFAM" id="SSF52540">
    <property type="entry name" value="P-loop containing nucleoside triphosphate hydrolases"/>
    <property type="match status" value="2"/>
</dbReference>
<dbReference type="STRING" id="1798364.A3G54_00195"/>
<keyword evidence="11" id="KW-0413">Isomerase</keyword>
<dbReference type="InterPro" id="IPR047112">
    <property type="entry name" value="RecG/Mfd"/>
</dbReference>
<evidence type="ECO:0000256" key="5">
    <source>
        <dbReference type="ARBA" id="ARBA00022801"/>
    </source>
</evidence>
<dbReference type="Gene3D" id="3.40.50.300">
    <property type="entry name" value="P-loop containing nucleotide triphosphate hydrolases"/>
    <property type="match status" value="2"/>
</dbReference>
<evidence type="ECO:0000256" key="9">
    <source>
        <dbReference type="ARBA" id="ARBA00023172"/>
    </source>
</evidence>
<dbReference type="InterPro" id="IPR012340">
    <property type="entry name" value="NA-bd_OB-fold"/>
</dbReference>
<dbReference type="InterPro" id="IPR033454">
    <property type="entry name" value="RecG_wedge"/>
</dbReference>
<keyword evidence="7 15" id="KW-0067">ATP-binding</keyword>
<evidence type="ECO:0000256" key="2">
    <source>
        <dbReference type="ARBA" id="ARBA00017846"/>
    </source>
</evidence>
<keyword evidence="8" id="KW-0238">DNA-binding</keyword>
<dbReference type="Pfam" id="PF19833">
    <property type="entry name" value="RecG_dom3_C"/>
    <property type="match status" value="1"/>
</dbReference>
<dbReference type="Pfam" id="PF17191">
    <property type="entry name" value="RecG_wedge"/>
    <property type="match status" value="1"/>
</dbReference>
<dbReference type="InterPro" id="IPR014001">
    <property type="entry name" value="Helicase_ATP-bd"/>
</dbReference>
<keyword evidence="6 15" id="KW-0347">Helicase</keyword>
<dbReference type="Pfam" id="PF00270">
    <property type="entry name" value="DEAD"/>
    <property type="match status" value="1"/>
</dbReference>
<dbReference type="SUPFAM" id="SSF50249">
    <property type="entry name" value="Nucleic acid-binding proteins"/>
    <property type="match status" value="1"/>
</dbReference>
<evidence type="ECO:0000259" key="16">
    <source>
        <dbReference type="PROSITE" id="PS51192"/>
    </source>
</evidence>
<dbReference type="Pfam" id="PF00271">
    <property type="entry name" value="Helicase_C"/>
    <property type="match status" value="1"/>
</dbReference>
<reference evidence="18 19" key="1">
    <citation type="journal article" date="2016" name="Nat. Commun.">
        <title>Thousands of microbial genomes shed light on interconnected biogeochemical processes in an aquifer system.</title>
        <authorList>
            <person name="Anantharaman K."/>
            <person name="Brown C.T."/>
            <person name="Hug L.A."/>
            <person name="Sharon I."/>
            <person name="Castelle C.J."/>
            <person name="Probst A.J."/>
            <person name="Thomas B.C."/>
            <person name="Singh A."/>
            <person name="Wilkins M.J."/>
            <person name="Karaoz U."/>
            <person name="Brodie E.L."/>
            <person name="Williams K.H."/>
            <person name="Hubbard S.S."/>
            <person name="Banfield J.F."/>
        </authorList>
    </citation>
    <scope>NUCLEOTIDE SEQUENCE [LARGE SCALE GENOMIC DNA]</scope>
</reference>
<dbReference type="GO" id="GO:0006281">
    <property type="term" value="P:DNA repair"/>
    <property type="evidence" value="ECO:0007669"/>
    <property type="project" value="UniProtKB-UniRule"/>
</dbReference>
<evidence type="ECO:0000256" key="13">
    <source>
        <dbReference type="ARBA" id="ARBA00034808"/>
    </source>
</evidence>
<sequence>MLNSPLSNYFRLTDKQLKILGKFGLNCVRDLLWHFPSRYEGFAGRKTIAELIPGERASIHVGVVKTEAKKTFRKRIKIASATVSDETGSLEITWFNQPYMASILKAGEDYTFTGTIKQNKLGKFSMQNPVFEKGVVEVNDTGALIPIYPETRGLSSRWLRFATKRILDKMSAEDFKDVIPDEILKKYNLPSLKASLHEIHFPRDLKWAEAARKRFAFEEIFIIQLLRQSWRKEREKHQSFLIKPSEKEMKEFIKTLPFSMTGAQTKAVDYIFEDISGEKPMSRLLEGDVGSGKTIVALIASLAAVESGFQVAYMAPTEVLARQHFDEFIRRLGHPPAGGNIKIGLTTSSEFLKYPSKAFAGQPTHIARAPLLKWLASGEIQILIGTHSLIQKKIKFKNLALVIIDEQHRFGINQRLKLTQKNSDRIPHLLSMTATPIPRTLALTIYGDLDLTLLDEMPKGRKQVITKIVSKENRASAYEHIRREISSGRQAYVLCPRIEDTDNLMRAVKKEYKTLSEEIFPEFKVAMLHGKMPARGGSAIGGKASKEAVMKAFRAGEIQLLVSTSVIEVGVDVPNATVILIEGAERFGLAQLHQLRGRVMRSSFQPYCFLFTESDSTKTKSRLKALSEAKSGFELAEFDLELRGAGELTGTKQWGISDVAMEALENIKMVEAAREEAKKIIESDSLKKYPELNSRVTAKSGQLHFE</sequence>
<dbReference type="Gene3D" id="2.40.50.140">
    <property type="entry name" value="Nucleic acid-binding proteins"/>
    <property type="match status" value="1"/>
</dbReference>
<keyword evidence="9 15" id="KW-0233">DNA recombination</keyword>
<dbReference type="EMBL" id="MFIQ01000027">
    <property type="protein sequence ID" value="OGF93167.1"/>
    <property type="molecule type" value="Genomic_DNA"/>
</dbReference>
<dbReference type="InterPro" id="IPR004609">
    <property type="entry name" value="ATP-dep_DNA_helicase_RecG"/>
</dbReference>
<organism evidence="18 19">
    <name type="scientific">Candidatus Giovannonibacteria bacterium RIFCSPLOWO2_12_FULL_44_15</name>
    <dbReference type="NCBI Taxonomy" id="1798364"/>
    <lineage>
        <taxon>Bacteria</taxon>
        <taxon>Candidatus Giovannoniibacteriota</taxon>
    </lineage>
</organism>
<dbReference type="PROSITE" id="PS51192">
    <property type="entry name" value="HELICASE_ATP_BIND_1"/>
    <property type="match status" value="1"/>
</dbReference>
<dbReference type="SMART" id="SM00490">
    <property type="entry name" value="HELICc"/>
    <property type="match status" value="1"/>
</dbReference>
<dbReference type="EC" id="5.6.2.4" evidence="13 15"/>